<dbReference type="RefSeq" id="WP_037804623.1">
    <property type="nucleotide sequence ID" value="NZ_JBHMDI010000167.1"/>
</dbReference>
<dbReference type="InterPro" id="IPR002758">
    <property type="entry name" value="Cation_antiport_E"/>
</dbReference>
<evidence type="ECO:0000256" key="3">
    <source>
        <dbReference type="ARBA" id="ARBA00022475"/>
    </source>
</evidence>
<evidence type="ECO:0000256" key="8">
    <source>
        <dbReference type="SAM" id="Phobius"/>
    </source>
</evidence>
<proteinExistence type="inferred from homology"/>
<evidence type="ECO:0000256" key="6">
    <source>
        <dbReference type="ARBA" id="ARBA00023136"/>
    </source>
</evidence>
<comment type="caution">
    <text evidence="9">The sequence shown here is derived from an EMBL/GenBank/DDBJ whole genome shotgun (WGS) entry which is preliminary data.</text>
</comment>
<evidence type="ECO:0000256" key="5">
    <source>
        <dbReference type="ARBA" id="ARBA00022989"/>
    </source>
</evidence>
<dbReference type="NCBIfam" id="NF006521">
    <property type="entry name" value="PRK08965.1-5"/>
    <property type="match status" value="1"/>
</dbReference>
<dbReference type="PANTHER" id="PTHR34584">
    <property type="entry name" value="NA(+)/H(+) ANTIPORTER SUBUNIT E1"/>
    <property type="match status" value="1"/>
</dbReference>
<dbReference type="EMBL" id="JBHMDI010000167">
    <property type="protein sequence ID" value="MFB9352253.1"/>
    <property type="molecule type" value="Genomic_DNA"/>
</dbReference>
<comment type="subcellular location">
    <subcellularLocation>
        <location evidence="1">Cell membrane</location>
        <topology evidence="1">Multi-pass membrane protein</topology>
    </subcellularLocation>
</comment>
<dbReference type="PANTHER" id="PTHR34584:SF1">
    <property type="entry name" value="NA(+)_H(+) ANTIPORTER SUBUNIT E1"/>
    <property type="match status" value="1"/>
</dbReference>
<keyword evidence="10" id="KW-1185">Reference proteome</keyword>
<reference evidence="9 10" key="1">
    <citation type="submission" date="2024-09" db="EMBL/GenBank/DDBJ databases">
        <authorList>
            <person name="Sun Q."/>
            <person name="Mori K."/>
        </authorList>
    </citation>
    <scope>NUCLEOTIDE SEQUENCE [LARGE SCALE GENOMIC DNA]</scope>
    <source>
        <strain evidence="9 10">JCM 9767</strain>
    </source>
</reference>
<evidence type="ECO:0000256" key="7">
    <source>
        <dbReference type="SAM" id="MobiDB-lite"/>
    </source>
</evidence>
<evidence type="ECO:0000256" key="4">
    <source>
        <dbReference type="ARBA" id="ARBA00022692"/>
    </source>
</evidence>
<feature type="transmembrane region" description="Helical" evidence="8">
    <location>
        <begin position="38"/>
        <end position="61"/>
    </location>
</feature>
<evidence type="ECO:0000313" key="10">
    <source>
        <dbReference type="Proteomes" id="UP001589753"/>
    </source>
</evidence>
<evidence type="ECO:0000256" key="1">
    <source>
        <dbReference type="ARBA" id="ARBA00004651"/>
    </source>
</evidence>
<keyword evidence="3" id="KW-1003">Cell membrane</keyword>
<name>A0ABV5LJ91_9ACTN</name>
<keyword evidence="6 8" id="KW-0472">Membrane</keyword>
<evidence type="ECO:0000313" key="9">
    <source>
        <dbReference type="EMBL" id="MFB9352253.1"/>
    </source>
</evidence>
<protein>
    <submittedName>
        <fullName evidence="9">Na+/H+ antiporter subunit E</fullName>
    </submittedName>
</protein>
<feature type="transmembrane region" description="Helical" evidence="8">
    <location>
        <begin position="12"/>
        <end position="32"/>
    </location>
</feature>
<sequence>MTRSGNRRADRVLPALRHVPMIVWLWLLWILLWGATSAVILVGGLLVAVGVVLSFPLPAVLPGAVPEPLRIGRLLIHVLTDLVKSGCTVAWQVVRHGRRVSCGIIEVPLRVDSDLLIAAVAEFTTMSPGSVVVEIDRRRKRLYVHALPVRDRRDIAHRRAEVQAMERRIALAVGHRRGVEDPGPNPARPDDARDDP</sequence>
<dbReference type="Pfam" id="PF01899">
    <property type="entry name" value="MNHE"/>
    <property type="match status" value="1"/>
</dbReference>
<gene>
    <name evidence="9" type="ORF">ACFFUA_33415</name>
</gene>
<dbReference type="Proteomes" id="UP001589753">
    <property type="component" value="Unassembled WGS sequence"/>
</dbReference>
<keyword evidence="4 8" id="KW-0812">Transmembrane</keyword>
<feature type="region of interest" description="Disordered" evidence="7">
    <location>
        <begin position="174"/>
        <end position="196"/>
    </location>
</feature>
<evidence type="ECO:0000256" key="2">
    <source>
        <dbReference type="ARBA" id="ARBA00006228"/>
    </source>
</evidence>
<keyword evidence="5 8" id="KW-1133">Transmembrane helix</keyword>
<accession>A0ABV5LJ91</accession>
<comment type="similarity">
    <text evidence="2">Belongs to the CPA3 antiporters (TC 2.A.63) subunit E family.</text>
</comment>
<organism evidence="9 10">
    <name type="scientific">Streptomyces heliomycini</name>
    <dbReference type="NCBI Taxonomy" id="284032"/>
    <lineage>
        <taxon>Bacteria</taxon>
        <taxon>Bacillati</taxon>
        <taxon>Actinomycetota</taxon>
        <taxon>Actinomycetes</taxon>
        <taxon>Kitasatosporales</taxon>
        <taxon>Streptomycetaceae</taxon>
        <taxon>Streptomyces</taxon>
    </lineage>
</organism>